<dbReference type="PROSITE" id="PS51257">
    <property type="entry name" value="PROKAR_LIPOPROTEIN"/>
    <property type="match status" value="1"/>
</dbReference>
<reference evidence="3 4" key="1">
    <citation type="submission" date="2024-06" db="EMBL/GenBank/DDBJ databases">
        <title>The Natural Products Discovery Center: Release of the First 8490 Sequenced Strains for Exploring Actinobacteria Biosynthetic Diversity.</title>
        <authorList>
            <person name="Kalkreuter E."/>
            <person name="Kautsar S.A."/>
            <person name="Yang D."/>
            <person name="Bader C.D."/>
            <person name="Teijaro C.N."/>
            <person name="Fluegel L."/>
            <person name="Davis C.M."/>
            <person name="Simpson J.R."/>
            <person name="Lauterbach L."/>
            <person name="Steele A.D."/>
            <person name="Gui C."/>
            <person name="Meng S."/>
            <person name="Li G."/>
            <person name="Viehrig K."/>
            <person name="Ye F."/>
            <person name="Su P."/>
            <person name="Kiefer A.F."/>
            <person name="Nichols A."/>
            <person name="Cepeda A.J."/>
            <person name="Yan W."/>
            <person name="Fan B."/>
            <person name="Jiang Y."/>
            <person name="Adhikari A."/>
            <person name="Zheng C.-J."/>
            <person name="Schuster L."/>
            <person name="Cowan T.M."/>
            <person name="Smanski M.J."/>
            <person name="Chevrette M.G."/>
            <person name="De Carvalho L.P.S."/>
            <person name="Shen B."/>
        </authorList>
    </citation>
    <scope>NUCLEOTIDE SEQUENCE [LARGE SCALE GENOMIC DNA]</scope>
    <source>
        <strain evidence="3 4">NPDC050100</strain>
    </source>
</reference>
<proteinExistence type="predicted"/>
<evidence type="ECO:0000313" key="3">
    <source>
        <dbReference type="EMBL" id="MEV0967189.1"/>
    </source>
</evidence>
<dbReference type="EMBL" id="JBFALK010000001">
    <property type="protein sequence ID" value="MEV0967189.1"/>
    <property type="molecule type" value="Genomic_DNA"/>
</dbReference>
<dbReference type="RefSeq" id="WP_358128774.1">
    <property type="nucleotide sequence ID" value="NZ_JBFALK010000001.1"/>
</dbReference>
<keyword evidence="4" id="KW-1185">Reference proteome</keyword>
<organism evidence="3 4">
    <name type="scientific">Microtetraspora glauca</name>
    <dbReference type="NCBI Taxonomy" id="1996"/>
    <lineage>
        <taxon>Bacteria</taxon>
        <taxon>Bacillati</taxon>
        <taxon>Actinomycetota</taxon>
        <taxon>Actinomycetes</taxon>
        <taxon>Streptosporangiales</taxon>
        <taxon>Streptosporangiaceae</taxon>
        <taxon>Microtetraspora</taxon>
    </lineage>
</organism>
<sequence>MRTTIRTAGAVALAGLLAAACSGGRAASAPAAVDLSGKVRLVSYTSCDDMLAGLRQATLKNVSEWGLGNAVPFMARDTALGKQAVPEQAHSTTNVQEAGVDEPDLVKTDGKRVITVSRGVLRVVDAATREVTGRLRLLKEEDSWAPADLLVSGDRALVLVQSGGIIPFGAMAKIRPGAEGPRYMLVDLSGPPKLIGTLSARGSHIDARQVGSTVRIVVRSQPEIAFPQQKPDATVAQMIDANREAVRTAPIDAWLPRFEITSGGESRTDRVKCEHVSHPVEFTGTSMLTVFTVDLGGSLGAVPPISVAADGDTVYGTGDSLYVTSNPNWWFRPMPVDDVAEQPATGEPTPTAEPASTGEPAAPAAGPSGTAVAPQVEPSTAPAEEVTPTPPTMVEPAESPTETPTGTVAPKNEPSGSPTETPTPTAPPEQTEVHRFDITGTGMPRYVSSGVVPGRLLNQYSLSEHAGHLRVATTSNAEVFGGAADKSSSGLYVLKADTLARVGAVTGLGKGERIYSVRFIGEVGYVVTFRQVDPLYTLDLRDPAAPKVTGELKISGYSSYLHPAGDGRLLGVGQEASDQGRVLGTQISLFDVADPANPRLLSRFHQRNSGSDAEWDPHAFLYWPRTGLAMLPLQNYNTDWRKGSSALVLKVGDGAIAKTGTIRHPGITGKDDVAAVNPGIRRCVVIGDSVWTVSELGLKVSDAATLADQAWIPFT</sequence>
<gene>
    <name evidence="3" type="ORF">AB0I59_01040</name>
</gene>
<evidence type="ECO:0000256" key="1">
    <source>
        <dbReference type="SAM" id="MobiDB-lite"/>
    </source>
</evidence>
<name>A0ABV3G6D7_MICGL</name>
<evidence type="ECO:0000256" key="2">
    <source>
        <dbReference type="SAM" id="SignalP"/>
    </source>
</evidence>
<feature type="chain" id="PRO_5045964739" evidence="2">
    <location>
        <begin position="32"/>
        <end position="715"/>
    </location>
</feature>
<comment type="caution">
    <text evidence="3">The sequence shown here is derived from an EMBL/GenBank/DDBJ whole genome shotgun (WGS) entry which is preliminary data.</text>
</comment>
<dbReference type="InterPro" id="IPR019198">
    <property type="entry name" value="Beta_propeller_containing"/>
</dbReference>
<feature type="signal peptide" evidence="2">
    <location>
        <begin position="1"/>
        <end position="31"/>
    </location>
</feature>
<feature type="region of interest" description="Disordered" evidence="1">
    <location>
        <begin position="339"/>
        <end position="431"/>
    </location>
</feature>
<feature type="compositionally biased region" description="Low complexity" evidence="1">
    <location>
        <begin position="341"/>
        <end position="387"/>
    </location>
</feature>
<accession>A0ABV3G6D7</accession>
<dbReference type="Proteomes" id="UP001551675">
    <property type="component" value="Unassembled WGS sequence"/>
</dbReference>
<dbReference type="Pfam" id="PF09826">
    <property type="entry name" value="Beta_propel"/>
    <property type="match status" value="1"/>
</dbReference>
<keyword evidence="2" id="KW-0732">Signal</keyword>
<dbReference type="SUPFAM" id="SSF69322">
    <property type="entry name" value="Tricorn protease domain 2"/>
    <property type="match status" value="1"/>
</dbReference>
<evidence type="ECO:0000313" key="4">
    <source>
        <dbReference type="Proteomes" id="UP001551675"/>
    </source>
</evidence>
<protein>
    <submittedName>
        <fullName evidence="3">Beta-propeller domain-containing protein</fullName>
    </submittedName>
</protein>